<evidence type="ECO:0000256" key="2">
    <source>
        <dbReference type="ARBA" id="ARBA00023002"/>
    </source>
</evidence>
<evidence type="ECO:0000313" key="3">
    <source>
        <dbReference type="EMBL" id="AUM12267.1"/>
    </source>
</evidence>
<dbReference type="PANTHER" id="PTHR24321">
    <property type="entry name" value="DEHYDROGENASES, SHORT CHAIN"/>
    <property type="match status" value="1"/>
</dbReference>
<evidence type="ECO:0008006" key="5">
    <source>
        <dbReference type="Google" id="ProtNLM"/>
    </source>
</evidence>
<reference evidence="4" key="1">
    <citation type="submission" date="2017-08" db="EMBL/GenBank/DDBJ databases">
        <title>Direct submision.</title>
        <authorList>
            <person name="Kim S.-J."/>
            <person name="Rhee S.-K."/>
        </authorList>
    </citation>
    <scope>NUCLEOTIDE SEQUENCE [LARGE SCALE GENOMIC DNA]</scope>
    <source>
        <strain evidence="4">GI5</strain>
    </source>
</reference>
<keyword evidence="4" id="KW-1185">Reference proteome</keyword>
<gene>
    <name evidence="3" type="ORF">Kalk_07510</name>
</gene>
<evidence type="ECO:0000313" key="4">
    <source>
        <dbReference type="Proteomes" id="UP000235116"/>
    </source>
</evidence>
<dbReference type="AlphaFoldDB" id="A0A2K9LJ52"/>
<dbReference type="PRINTS" id="PR00080">
    <property type="entry name" value="SDRFAMILY"/>
</dbReference>
<dbReference type="InterPro" id="IPR020904">
    <property type="entry name" value="Sc_DH/Rdtase_CS"/>
</dbReference>
<dbReference type="EMBL" id="CP022684">
    <property type="protein sequence ID" value="AUM12267.1"/>
    <property type="molecule type" value="Genomic_DNA"/>
</dbReference>
<dbReference type="Gene3D" id="3.40.50.720">
    <property type="entry name" value="NAD(P)-binding Rossmann-like Domain"/>
    <property type="match status" value="1"/>
</dbReference>
<dbReference type="SUPFAM" id="SSF51735">
    <property type="entry name" value="NAD(P)-binding Rossmann-fold domains"/>
    <property type="match status" value="1"/>
</dbReference>
<dbReference type="PANTHER" id="PTHR24321:SF8">
    <property type="entry name" value="ESTRADIOL 17-BETA-DEHYDROGENASE 8-RELATED"/>
    <property type="match status" value="1"/>
</dbReference>
<evidence type="ECO:0000256" key="1">
    <source>
        <dbReference type="ARBA" id="ARBA00006484"/>
    </source>
</evidence>
<name>A0A2K9LJ52_9GAMM</name>
<protein>
    <recommendedName>
        <fullName evidence="5">Short-chain dehydrogenase</fullName>
    </recommendedName>
</protein>
<dbReference type="RefSeq" id="WP_101893603.1">
    <property type="nucleotide sequence ID" value="NZ_CP022684.1"/>
</dbReference>
<dbReference type="GO" id="GO:0016491">
    <property type="term" value="F:oxidoreductase activity"/>
    <property type="evidence" value="ECO:0007669"/>
    <property type="project" value="UniProtKB-KW"/>
</dbReference>
<sequence>MKRYENKVAIVTGSASGMGKAAALRLAEEGAKVILGDVNEEGNQATAAEIDAAGGVCRAITFNAMEEESCKALVQSAVDTFGQIDVVVNVAGVAGFYHLEELTSDIFNRFMSINLNSTFIICREAIPHLRKTKGNIINFASLNAKVMTAYQTAYCASKAAVAAITKCMAQEFEADGIRANVICPGGIETPLVQGIRFPDNINRRLLAPIHPLSRRGTPEEVAALVAFLGSDEASYISGEDIFIDGGSRSAM</sequence>
<dbReference type="Pfam" id="PF13561">
    <property type="entry name" value="adh_short_C2"/>
    <property type="match status" value="1"/>
</dbReference>
<dbReference type="OrthoDB" id="6861885at2"/>
<dbReference type="Proteomes" id="UP000235116">
    <property type="component" value="Chromosome"/>
</dbReference>
<dbReference type="PRINTS" id="PR00081">
    <property type="entry name" value="GDHRDH"/>
</dbReference>
<dbReference type="NCBIfam" id="NF005559">
    <property type="entry name" value="PRK07231.1"/>
    <property type="match status" value="1"/>
</dbReference>
<dbReference type="FunFam" id="3.40.50.720:FF:000084">
    <property type="entry name" value="Short-chain dehydrogenase reductase"/>
    <property type="match status" value="1"/>
</dbReference>
<dbReference type="KEGG" id="kak:Kalk_07510"/>
<dbReference type="CDD" id="cd05233">
    <property type="entry name" value="SDR_c"/>
    <property type="match status" value="1"/>
</dbReference>
<comment type="similarity">
    <text evidence="1">Belongs to the short-chain dehydrogenases/reductases (SDR) family.</text>
</comment>
<accession>A0A2K9LJ52</accession>
<dbReference type="InterPro" id="IPR002347">
    <property type="entry name" value="SDR_fam"/>
</dbReference>
<dbReference type="InterPro" id="IPR036291">
    <property type="entry name" value="NAD(P)-bd_dom_sf"/>
</dbReference>
<dbReference type="PROSITE" id="PS00061">
    <property type="entry name" value="ADH_SHORT"/>
    <property type="match status" value="1"/>
</dbReference>
<organism evidence="3 4">
    <name type="scientific">Ketobacter alkanivorans</name>
    <dbReference type="NCBI Taxonomy" id="1917421"/>
    <lineage>
        <taxon>Bacteria</taxon>
        <taxon>Pseudomonadati</taxon>
        <taxon>Pseudomonadota</taxon>
        <taxon>Gammaproteobacteria</taxon>
        <taxon>Pseudomonadales</taxon>
        <taxon>Ketobacteraceae</taxon>
        <taxon>Ketobacter</taxon>
    </lineage>
</organism>
<proteinExistence type="inferred from homology"/>
<keyword evidence="2" id="KW-0560">Oxidoreductase</keyword>